<dbReference type="GO" id="GO:0005634">
    <property type="term" value="C:nucleus"/>
    <property type="evidence" value="ECO:0007669"/>
    <property type="project" value="UniProtKB-SubCell"/>
</dbReference>
<evidence type="ECO:0000256" key="4">
    <source>
        <dbReference type="ARBA" id="ARBA00022771"/>
    </source>
</evidence>
<feature type="compositionally biased region" description="Basic and acidic residues" evidence="8">
    <location>
        <begin position="98"/>
        <end position="112"/>
    </location>
</feature>
<feature type="compositionally biased region" description="Low complexity" evidence="8">
    <location>
        <begin position="37"/>
        <end position="50"/>
    </location>
</feature>
<feature type="region of interest" description="Disordered" evidence="8">
    <location>
        <begin position="36"/>
        <end position="137"/>
    </location>
</feature>
<keyword evidence="5" id="KW-0862">Zinc</keyword>
<evidence type="ECO:0000256" key="2">
    <source>
        <dbReference type="ARBA" id="ARBA00014943"/>
    </source>
</evidence>
<sequence length="286" mass="32236">MVFGLKPVCAKCKATESNLWQKNENDQILCVECQTKSNGSSSNNNNNNNSKMSAVRQQKERDEEDQDTRRDEEKMEAEDHKDADSSNGNGKDDDQDGEKDRDSGGRGSEKRETKRKTRKGRQGGKGSVPKGKGRRYIFKKSATKAPVAVATPVTSEYLFYKGLYYQVGDIVSVVDVDGGTYYAQIRGLLQDQYCEKSAVLTWLLPTKSSPPPENGFDPSTYIIGPEEDIPRKLEYMEFECHAPSDYFKDQTSPYSTMTYQPQSCFVWSRLGPQIKPLEKAKELMAK</sequence>
<name>A0AAE1EHX6_PETCI</name>
<evidence type="ECO:0000256" key="3">
    <source>
        <dbReference type="ARBA" id="ARBA00022723"/>
    </source>
</evidence>
<dbReference type="EMBL" id="JAWQEG010007207">
    <property type="protein sequence ID" value="KAK3852869.1"/>
    <property type="molecule type" value="Genomic_DNA"/>
</dbReference>
<accession>A0AAE1EHX6</accession>
<keyword evidence="4 7" id="KW-0863">Zinc-finger</keyword>
<dbReference type="Proteomes" id="UP001286313">
    <property type="component" value="Unassembled WGS sequence"/>
</dbReference>
<proteinExistence type="predicted"/>
<comment type="subcellular location">
    <subcellularLocation>
        <location evidence="1">Nucleus</location>
    </subcellularLocation>
</comment>
<evidence type="ECO:0000256" key="7">
    <source>
        <dbReference type="PROSITE-ProRule" id="PRU00094"/>
    </source>
</evidence>
<organism evidence="10 11">
    <name type="scientific">Petrolisthes cinctipes</name>
    <name type="common">Flat porcelain crab</name>
    <dbReference type="NCBI Taxonomy" id="88211"/>
    <lineage>
        <taxon>Eukaryota</taxon>
        <taxon>Metazoa</taxon>
        <taxon>Ecdysozoa</taxon>
        <taxon>Arthropoda</taxon>
        <taxon>Crustacea</taxon>
        <taxon>Multicrustacea</taxon>
        <taxon>Malacostraca</taxon>
        <taxon>Eumalacostraca</taxon>
        <taxon>Eucarida</taxon>
        <taxon>Decapoda</taxon>
        <taxon>Pleocyemata</taxon>
        <taxon>Anomura</taxon>
        <taxon>Galatheoidea</taxon>
        <taxon>Porcellanidae</taxon>
        <taxon>Petrolisthes</taxon>
    </lineage>
</organism>
<feature type="compositionally biased region" description="Basic residues" evidence="8">
    <location>
        <begin position="113"/>
        <end position="122"/>
    </location>
</feature>
<dbReference type="PANTHER" id="PTHR13340">
    <property type="entry name" value="GATA ZINC FINGER DOMAIN-CONTAINING"/>
    <property type="match status" value="1"/>
</dbReference>
<evidence type="ECO:0000259" key="9">
    <source>
        <dbReference type="PROSITE" id="PS50114"/>
    </source>
</evidence>
<gene>
    <name evidence="10" type="ORF">Pcinc_040554</name>
</gene>
<keyword evidence="6" id="KW-0539">Nucleus</keyword>
<dbReference type="GO" id="GO:0043565">
    <property type="term" value="F:sequence-specific DNA binding"/>
    <property type="evidence" value="ECO:0007669"/>
    <property type="project" value="InterPro"/>
</dbReference>
<dbReference type="InterPro" id="IPR000679">
    <property type="entry name" value="Znf_GATA"/>
</dbReference>
<comment type="caution">
    <text evidence="10">The sequence shown here is derived from an EMBL/GenBank/DDBJ whole genome shotgun (WGS) entry which is preliminary data.</text>
</comment>
<dbReference type="GO" id="GO:0006355">
    <property type="term" value="P:regulation of DNA-templated transcription"/>
    <property type="evidence" value="ECO:0007669"/>
    <property type="project" value="InterPro"/>
</dbReference>
<reference evidence="10" key="1">
    <citation type="submission" date="2023-10" db="EMBL/GenBank/DDBJ databases">
        <title>Genome assemblies of two species of porcelain crab, Petrolisthes cinctipes and Petrolisthes manimaculis (Anomura: Porcellanidae).</title>
        <authorList>
            <person name="Angst P."/>
        </authorList>
    </citation>
    <scope>NUCLEOTIDE SEQUENCE</scope>
    <source>
        <strain evidence="10">PB745_01</strain>
        <tissue evidence="10">Gill</tissue>
    </source>
</reference>
<keyword evidence="11" id="KW-1185">Reference proteome</keyword>
<dbReference type="GO" id="GO:0006325">
    <property type="term" value="P:chromatin organization"/>
    <property type="evidence" value="ECO:0007669"/>
    <property type="project" value="TreeGrafter"/>
</dbReference>
<protein>
    <recommendedName>
        <fullName evidence="2">GATA zinc finger domain-containing protein 1</fullName>
    </recommendedName>
</protein>
<dbReference type="PROSITE" id="PS50114">
    <property type="entry name" value="GATA_ZN_FINGER_2"/>
    <property type="match status" value="1"/>
</dbReference>
<dbReference type="AlphaFoldDB" id="A0AAE1EHX6"/>
<dbReference type="GO" id="GO:0008270">
    <property type="term" value="F:zinc ion binding"/>
    <property type="evidence" value="ECO:0007669"/>
    <property type="project" value="UniProtKB-KW"/>
</dbReference>
<evidence type="ECO:0000313" key="11">
    <source>
        <dbReference type="Proteomes" id="UP001286313"/>
    </source>
</evidence>
<evidence type="ECO:0000256" key="8">
    <source>
        <dbReference type="SAM" id="MobiDB-lite"/>
    </source>
</evidence>
<dbReference type="InterPro" id="IPR039050">
    <property type="entry name" value="GATAD1"/>
</dbReference>
<evidence type="ECO:0000256" key="5">
    <source>
        <dbReference type="ARBA" id="ARBA00022833"/>
    </source>
</evidence>
<evidence type="ECO:0000313" key="10">
    <source>
        <dbReference type="EMBL" id="KAK3852869.1"/>
    </source>
</evidence>
<feature type="domain" description="GATA-type" evidence="9">
    <location>
        <begin position="9"/>
        <end position="33"/>
    </location>
</feature>
<feature type="compositionally biased region" description="Basic and acidic residues" evidence="8">
    <location>
        <begin position="57"/>
        <end position="84"/>
    </location>
</feature>
<dbReference type="PANTHER" id="PTHR13340:SF2">
    <property type="entry name" value="GATA ZINC FINGER DOMAIN-CONTAINING PROTEIN 1"/>
    <property type="match status" value="1"/>
</dbReference>
<evidence type="ECO:0000256" key="6">
    <source>
        <dbReference type="ARBA" id="ARBA00023242"/>
    </source>
</evidence>
<keyword evidence="3" id="KW-0479">Metal-binding</keyword>
<evidence type="ECO:0000256" key="1">
    <source>
        <dbReference type="ARBA" id="ARBA00004123"/>
    </source>
</evidence>